<gene>
    <name evidence="1" type="ORF">PLOB_00044959</name>
</gene>
<protein>
    <submittedName>
        <fullName evidence="1">Uncharacterized protein</fullName>
    </submittedName>
</protein>
<dbReference type="Proteomes" id="UP001159405">
    <property type="component" value="Unassembled WGS sequence"/>
</dbReference>
<dbReference type="EMBL" id="CALNXK010000078">
    <property type="protein sequence ID" value="CAH3146262.1"/>
    <property type="molecule type" value="Genomic_DNA"/>
</dbReference>
<reference evidence="1 2" key="1">
    <citation type="submission" date="2022-05" db="EMBL/GenBank/DDBJ databases">
        <authorList>
            <consortium name="Genoscope - CEA"/>
            <person name="William W."/>
        </authorList>
    </citation>
    <scope>NUCLEOTIDE SEQUENCE [LARGE SCALE GENOMIC DNA]</scope>
</reference>
<evidence type="ECO:0000313" key="1">
    <source>
        <dbReference type="EMBL" id="CAH3146262.1"/>
    </source>
</evidence>
<comment type="caution">
    <text evidence="1">The sequence shown here is derived from an EMBL/GenBank/DDBJ whole genome shotgun (WGS) entry which is preliminary data.</text>
</comment>
<accession>A0ABN8PM74</accession>
<organism evidence="1 2">
    <name type="scientific">Porites lobata</name>
    <dbReference type="NCBI Taxonomy" id="104759"/>
    <lineage>
        <taxon>Eukaryota</taxon>
        <taxon>Metazoa</taxon>
        <taxon>Cnidaria</taxon>
        <taxon>Anthozoa</taxon>
        <taxon>Hexacorallia</taxon>
        <taxon>Scleractinia</taxon>
        <taxon>Fungiina</taxon>
        <taxon>Poritidae</taxon>
        <taxon>Porites</taxon>
    </lineage>
</organism>
<sequence length="105" mass="12288">MRDHRRTCNCRNKNLCPLDGKCLTNNVILTVTTAPRNTSNYIGMVENDFKTRFNNHKLSFRNQNHSHDTVLSKYIWELKNNDTTYDIKWCIIKMANAYKGNPSCC</sequence>
<name>A0ABN8PM74_9CNID</name>
<proteinExistence type="predicted"/>
<evidence type="ECO:0000313" key="2">
    <source>
        <dbReference type="Proteomes" id="UP001159405"/>
    </source>
</evidence>
<feature type="non-terminal residue" evidence="1">
    <location>
        <position position="105"/>
    </location>
</feature>
<keyword evidence="2" id="KW-1185">Reference proteome</keyword>